<evidence type="ECO:0000259" key="10">
    <source>
        <dbReference type="Pfam" id="PF19283"/>
    </source>
</evidence>
<dbReference type="Pfam" id="PF19283">
    <property type="entry name" value="APEH_N"/>
    <property type="match status" value="1"/>
</dbReference>
<evidence type="ECO:0000259" key="9">
    <source>
        <dbReference type="Pfam" id="PF00326"/>
    </source>
</evidence>
<dbReference type="SUPFAM" id="SSF53474">
    <property type="entry name" value="alpha/beta-Hydrolases"/>
    <property type="match status" value="1"/>
</dbReference>
<dbReference type="GO" id="GO:0008242">
    <property type="term" value="F:omega peptidase activity"/>
    <property type="evidence" value="ECO:0007669"/>
    <property type="project" value="UniProtKB-EC"/>
</dbReference>
<dbReference type="EC" id="3.4.21.-" evidence="8"/>
<evidence type="ECO:0000313" key="12">
    <source>
        <dbReference type="Proteomes" id="UP000076420"/>
    </source>
</evidence>
<comment type="similarity">
    <text evidence="4">Belongs to the peptidase S9C family.</text>
</comment>
<dbReference type="GO" id="GO:0005737">
    <property type="term" value="C:cytoplasm"/>
    <property type="evidence" value="ECO:0007669"/>
    <property type="project" value="UniProtKB-SubCell"/>
</dbReference>
<dbReference type="Gene3D" id="3.40.50.1820">
    <property type="entry name" value="alpha/beta hydrolase"/>
    <property type="match status" value="1"/>
</dbReference>
<feature type="domain" description="Acylamino-acid-releasing enzyme N-terminal" evidence="10">
    <location>
        <begin position="35"/>
        <end position="451"/>
    </location>
</feature>
<dbReference type="PROSITE" id="PS00708">
    <property type="entry name" value="PRO_ENDOPEP_SER"/>
    <property type="match status" value="1"/>
</dbReference>
<dbReference type="EnsemblMetazoa" id="BGLB020075-RB">
    <property type="protein sequence ID" value="BGLB020075-PB"/>
    <property type="gene ID" value="BGLB020075"/>
</dbReference>
<evidence type="ECO:0000256" key="1">
    <source>
        <dbReference type="ARBA" id="ARBA00000721"/>
    </source>
</evidence>
<dbReference type="InterPro" id="IPR029058">
    <property type="entry name" value="AB_hydrolase_fold"/>
</dbReference>
<sequence>MAVLQRYITFFFKLGHISRVKIHMKVSEVIAAYREVTIFPNPTSASISINDNEKTILLQSKWSQRDLDRKEKISFLRSHIINSATGEVLGQFGPQEIKHELWNKTSPSGKLRAVVRQYKDKNNEDKQYLEIFDSTKKLKTIDIHSLEKHGKILENNGQFGSFEWSPSEKYLLYIAEKKKPKISSFLSSKYCKEGNCVDEENKIGDEFEYSETWGEQLTECVQPILCIFDVQRNEVNILNNLPSDDSFGQAIWSPDEAGIIACAWKNVPYKLGLKFCCQRRSMLYFLDIQKQSYEILSEVGRAVRFPCFSPDMTKLIYFDVPEGGAHNQCARLLKIDWKTKQKQVVVDQVSYAPEYEFPGIYMYDLARNIWFDDSIHLALATSWRSTSAVILINTDTCEVKRITLNATNKKDLGSFGLLGVQKNFLLLVHSALNQPFQLIIGKVSCPNNLETIEWIYPDGPIQILDWLTFSIIQHKPSCDSKHSKYESLDYESILCMPKVDSNILPPLIVFTHGGPNSVFDTSFNMITSFFCKCGYAVLMVNYRGSIGFGQDSILSLTGNIGVQDVQDVKGALLEISNKNLIDDKSIFKFGGSHGGFLTIHMIGQYPDTFRAASTRNPVVNLASLVSTSDIPDWVFAQCGLAFNYSSVADDQILPHLWLRSPLAYINQIKTPVLLLIGLDDKRVPPSQGNELYKALKARGVNVKYLTYPGNNHSLSEVETETDCMINTIKWFNTHLLCNSRQ</sequence>
<evidence type="ECO:0000256" key="3">
    <source>
        <dbReference type="ARBA" id="ARBA00005228"/>
    </source>
</evidence>
<comment type="catalytic activity">
    <reaction evidence="1">
        <text>Cleavage of an N-acetyl or N-formyl amino acid from the N-terminus of a polypeptide.</text>
        <dbReference type="EC" id="3.4.19.1"/>
    </reaction>
</comment>
<dbReference type="InterPro" id="IPR001375">
    <property type="entry name" value="Peptidase_S9_cat"/>
</dbReference>
<protein>
    <recommendedName>
        <fullName evidence="8">Prolyl endopeptidase</fullName>
        <ecNumber evidence="8">3.4.21.-</ecNumber>
    </recommendedName>
</protein>
<dbReference type="Proteomes" id="UP000076420">
    <property type="component" value="Unassembled WGS sequence"/>
</dbReference>
<dbReference type="KEGG" id="bgt:106054054"/>
<dbReference type="GO" id="GO:0006508">
    <property type="term" value="P:proteolysis"/>
    <property type="evidence" value="ECO:0007669"/>
    <property type="project" value="UniProtKB-KW"/>
</dbReference>
<dbReference type="GO" id="GO:0004252">
    <property type="term" value="F:serine-type endopeptidase activity"/>
    <property type="evidence" value="ECO:0007669"/>
    <property type="project" value="UniProtKB-UniRule"/>
</dbReference>
<evidence type="ECO:0000256" key="8">
    <source>
        <dbReference type="RuleBase" id="RU368024"/>
    </source>
</evidence>
<dbReference type="STRING" id="6526.A0A2C9KII6"/>
<dbReference type="PANTHER" id="PTHR42776">
    <property type="entry name" value="SERINE PEPTIDASE S9 FAMILY MEMBER"/>
    <property type="match status" value="1"/>
</dbReference>
<dbReference type="InterPro" id="IPR002471">
    <property type="entry name" value="Pept_S9_AS"/>
</dbReference>
<keyword evidence="6" id="KW-0963">Cytoplasm</keyword>
<dbReference type="AlphaFoldDB" id="A0A2C9KII6"/>
<evidence type="ECO:0000256" key="7">
    <source>
        <dbReference type="ARBA" id="ARBA00022801"/>
    </source>
</evidence>
<evidence type="ECO:0000256" key="6">
    <source>
        <dbReference type="ARBA" id="ARBA00022490"/>
    </source>
</evidence>
<proteinExistence type="inferred from homology"/>
<dbReference type="InterPro" id="IPR045550">
    <property type="entry name" value="AARE_N"/>
</dbReference>
<accession>A0A2C9KII6</accession>
<organism evidence="11 12">
    <name type="scientific">Biomphalaria glabrata</name>
    <name type="common">Bloodfluke planorb</name>
    <name type="synonym">Freshwater snail</name>
    <dbReference type="NCBI Taxonomy" id="6526"/>
    <lineage>
        <taxon>Eukaryota</taxon>
        <taxon>Metazoa</taxon>
        <taxon>Spiralia</taxon>
        <taxon>Lophotrochozoa</taxon>
        <taxon>Mollusca</taxon>
        <taxon>Gastropoda</taxon>
        <taxon>Heterobranchia</taxon>
        <taxon>Euthyneura</taxon>
        <taxon>Panpulmonata</taxon>
        <taxon>Hygrophila</taxon>
        <taxon>Lymnaeoidea</taxon>
        <taxon>Planorbidae</taxon>
        <taxon>Biomphalaria</taxon>
    </lineage>
</organism>
<dbReference type="OrthoDB" id="416344at2759"/>
<dbReference type="VEuPathDB" id="VectorBase:BGLAX_038013"/>
<feature type="domain" description="Peptidase S9 prolyl oligopeptidase catalytic" evidence="9">
    <location>
        <begin position="522"/>
        <end position="735"/>
    </location>
</feature>
<keyword evidence="8" id="KW-0645">Protease</keyword>
<dbReference type="PRINTS" id="PR00862">
    <property type="entry name" value="PROLIGOPTASE"/>
</dbReference>
<evidence type="ECO:0000256" key="5">
    <source>
        <dbReference type="ARBA" id="ARBA00011881"/>
    </source>
</evidence>
<dbReference type="Pfam" id="PF00326">
    <property type="entry name" value="Peptidase_S9"/>
    <property type="match status" value="1"/>
</dbReference>
<dbReference type="VEuPathDB" id="VectorBase:BGLB020075"/>
<dbReference type="InterPro" id="IPR002470">
    <property type="entry name" value="Peptidase_S9A"/>
</dbReference>
<keyword evidence="7 8" id="KW-0378">Hydrolase</keyword>
<comment type="subunit">
    <text evidence="5">Homotetramer.</text>
</comment>
<dbReference type="FunFam" id="3.40.50.1820:FF:000043">
    <property type="entry name" value="acylamino-acid-releasing enzyme"/>
    <property type="match status" value="1"/>
</dbReference>
<comment type="subcellular location">
    <subcellularLocation>
        <location evidence="2">Cytoplasm</location>
    </subcellularLocation>
</comment>
<gene>
    <name evidence="11" type="primary">106054054</name>
</gene>
<keyword evidence="8" id="KW-0720">Serine protease</keyword>
<dbReference type="SUPFAM" id="SSF82171">
    <property type="entry name" value="DPP6 N-terminal domain-like"/>
    <property type="match status" value="1"/>
</dbReference>
<comment type="similarity">
    <text evidence="3 8">Belongs to the peptidase S9A family.</text>
</comment>
<evidence type="ECO:0000313" key="11">
    <source>
        <dbReference type="EnsemblMetazoa" id="BGLB020075-PB"/>
    </source>
</evidence>
<name>A0A2C9KII6_BIOGL</name>
<dbReference type="PANTHER" id="PTHR42776:SF4">
    <property type="entry name" value="ACYLAMINO-ACID-RELEASING ENZYME"/>
    <property type="match status" value="1"/>
</dbReference>
<evidence type="ECO:0000256" key="4">
    <source>
        <dbReference type="ARBA" id="ARBA00010040"/>
    </source>
</evidence>
<evidence type="ECO:0000256" key="2">
    <source>
        <dbReference type="ARBA" id="ARBA00004496"/>
    </source>
</evidence>
<reference evidence="11" key="1">
    <citation type="submission" date="2020-05" db="UniProtKB">
        <authorList>
            <consortium name="EnsemblMetazoa"/>
        </authorList>
    </citation>
    <scope>IDENTIFICATION</scope>
    <source>
        <strain evidence="11">BB02</strain>
    </source>
</reference>